<proteinExistence type="predicted"/>
<protein>
    <submittedName>
        <fullName evidence="2">Alpha/beta hydrolase</fullName>
    </submittedName>
</protein>
<keyword evidence="2" id="KW-0378">Hydrolase</keyword>
<evidence type="ECO:0000313" key="2">
    <source>
        <dbReference type="EMBL" id="GLX87030.1"/>
    </source>
</evidence>
<dbReference type="Gene3D" id="3.40.50.1820">
    <property type="entry name" value="alpha/beta hydrolase"/>
    <property type="match status" value="1"/>
</dbReference>
<accession>A0ABQ6HG16</accession>
<dbReference type="PRINTS" id="PR00111">
    <property type="entry name" value="ABHYDROLASE"/>
</dbReference>
<feature type="domain" description="AB hydrolase-1" evidence="1">
    <location>
        <begin position="29"/>
        <end position="268"/>
    </location>
</feature>
<dbReference type="PANTHER" id="PTHR43798">
    <property type="entry name" value="MONOACYLGLYCEROL LIPASE"/>
    <property type="match status" value="1"/>
</dbReference>
<dbReference type="GO" id="GO:0016787">
    <property type="term" value="F:hydrolase activity"/>
    <property type="evidence" value="ECO:0007669"/>
    <property type="project" value="UniProtKB-KW"/>
</dbReference>
<dbReference type="RefSeq" id="WP_284300665.1">
    <property type="nucleotide sequence ID" value="NZ_BSSV01000008.1"/>
</dbReference>
<dbReference type="EMBL" id="BSSV01000008">
    <property type="protein sequence ID" value="GLX87030.1"/>
    <property type="molecule type" value="Genomic_DNA"/>
</dbReference>
<sequence>MFDIKIPLSQLNIAAISNHQSFESNKPKVIFLHGWLDNAASFTDVLPAFNDYHVIAIDWPGHGMSDHKSKGAYYHFVDWVDDLYQVLKVTGWDKVHLVGHSMGGMIATAFSAAFPELVHTLSVIDAFGIISDDEKNTTKQIKEGIESRFKQQNKSTKYHPDLASAVKARLAVSDFSIKEAKLIVERGVEQTENGVVWRTDSRLRNVSPYRFTFGQAKQLMSDVQVPMLLIYGDKGMAFVSKMLEKFKPLVPQLEAIKLVGGHHVHMEQPDKTASYILSFISAK</sequence>
<organism evidence="2 3">
    <name type="scientific">Thalassotalea loyana</name>
    <dbReference type="NCBI Taxonomy" id="280483"/>
    <lineage>
        <taxon>Bacteria</taxon>
        <taxon>Pseudomonadati</taxon>
        <taxon>Pseudomonadota</taxon>
        <taxon>Gammaproteobacteria</taxon>
        <taxon>Alteromonadales</taxon>
        <taxon>Colwelliaceae</taxon>
        <taxon>Thalassotalea</taxon>
    </lineage>
</organism>
<name>A0ABQ6HG16_9GAMM</name>
<dbReference type="PANTHER" id="PTHR43798:SF33">
    <property type="entry name" value="HYDROLASE, PUTATIVE (AFU_ORTHOLOGUE AFUA_2G14860)-RELATED"/>
    <property type="match status" value="1"/>
</dbReference>
<keyword evidence="3" id="KW-1185">Reference proteome</keyword>
<dbReference type="Proteomes" id="UP001157134">
    <property type="component" value="Unassembled WGS sequence"/>
</dbReference>
<dbReference type="InterPro" id="IPR029058">
    <property type="entry name" value="AB_hydrolase_fold"/>
</dbReference>
<dbReference type="InterPro" id="IPR050266">
    <property type="entry name" value="AB_hydrolase_sf"/>
</dbReference>
<dbReference type="Pfam" id="PF00561">
    <property type="entry name" value="Abhydrolase_1"/>
    <property type="match status" value="1"/>
</dbReference>
<dbReference type="InterPro" id="IPR000073">
    <property type="entry name" value="AB_hydrolase_1"/>
</dbReference>
<reference evidence="2 3" key="1">
    <citation type="submission" date="2023-03" db="EMBL/GenBank/DDBJ databases">
        <title>Thalassotalea loyana LMG 22536T draft genome sequence.</title>
        <authorList>
            <person name="Sawabe T."/>
        </authorList>
    </citation>
    <scope>NUCLEOTIDE SEQUENCE [LARGE SCALE GENOMIC DNA]</scope>
    <source>
        <strain evidence="2 3">LMG 22536</strain>
    </source>
</reference>
<evidence type="ECO:0000313" key="3">
    <source>
        <dbReference type="Proteomes" id="UP001157134"/>
    </source>
</evidence>
<gene>
    <name evidence="2" type="ORF">tloyanaT_32830</name>
</gene>
<comment type="caution">
    <text evidence="2">The sequence shown here is derived from an EMBL/GenBank/DDBJ whole genome shotgun (WGS) entry which is preliminary data.</text>
</comment>
<evidence type="ECO:0000259" key="1">
    <source>
        <dbReference type="Pfam" id="PF00561"/>
    </source>
</evidence>
<dbReference type="SUPFAM" id="SSF53474">
    <property type="entry name" value="alpha/beta-Hydrolases"/>
    <property type="match status" value="1"/>
</dbReference>